<name>A0A167N973_CALVF</name>
<evidence type="ECO:0000256" key="14">
    <source>
        <dbReference type="ARBA" id="ARBA00052996"/>
    </source>
</evidence>
<comment type="catalytic activity">
    <reaction evidence="14">
        <text>5,6-dihydrouridine(20a) in tRNA + NADP(+) = uridine(20a) in tRNA + NADPH + H(+)</text>
        <dbReference type="Rhea" id="RHEA:53344"/>
        <dbReference type="Rhea" id="RHEA-COMP:13535"/>
        <dbReference type="Rhea" id="RHEA-COMP:13536"/>
        <dbReference type="ChEBI" id="CHEBI:15378"/>
        <dbReference type="ChEBI" id="CHEBI:57783"/>
        <dbReference type="ChEBI" id="CHEBI:58349"/>
        <dbReference type="ChEBI" id="CHEBI:65315"/>
        <dbReference type="ChEBI" id="CHEBI:74443"/>
        <dbReference type="EC" id="1.3.1.90"/>
    </reaction>
    <physiologicalReaction direction="right-to-left" evidence="14">
        <dbReference type="Rhea" id="RHEA:53346"/>
    </physiologicalReaction>
</comment>
<evidence type="ECO:0000256" key="7">
    <source>
        <dbReference type="ARBA" id="ARBA00023002"/>
    </source>
</evidence>
<gene>
    <name evidence="20" type="ORF">CALVIDRAFT_479816</name>
</gene>
<keyword evidence="6" id="KW-0521">NADP</keyword>
<dbReference type="InterPro" id="IPR035587">
    <property type="entry name" value="DUS-like_FMN-bd"/>
</dbReference>
<comment type="similarity">
    <text evidence="16">Belongs to the dus family.</text>
</comment>
<dbReference type="EC" id="1.3.1.-" evidence="16"/>
<comment type="catalytic activity">
    <reaction evidence="11">
        <text>5,6-dihydrouridine(20b) in tRNA + NADP(+) = uridine(20b) in tRNA + NADPH + H(+)</text>
        <dbReference type="Rhea" id="RHEA:53356"/>
        <dbReference type="Rhea" id="RHEA-COMP:13537"/>
        <dbReference type="Rhea" id="RHEA-COMP:13538"/>
        <dbReference type="ChEBI" id="CHEBI:15378"/>
        <dbReference type="ChEBI" id="CHEBI:57783"/>
        <dbReference type="ChEBI" id="CHEBI:58349"/>
        <dbReference type="ChEBI" id="CHEBI:65315"/>
        <dbReference type="ChEBI" id="CHEBI:74443"/>
        <dbReference type="EC" id="1.3.1.90"/>
    </reaction>
    <physiologicalReaction direction="right-to-left" evidence="11">
        <dbReference type="Rhea" id="RHEA:53358"/>
    </physiologicalReaction>
</comment>
<dbReference type="PANTHER" id="PTHR11082:SF31">
    <property type="entry name" value="TRNA-DIHYDROURIDINE(20A_20B) SYNTHASE [NAD(P)+]-LIKE"/>
    <property type="match status" value="1"/>
</dbReference>
<organism evidence="20 21">
    <name type="scientific">Calocera viscosa (strain TUFC12733)</name>
    <dbReference type="NCBI Taxonomy" id="1330018"/>
    <lineage>
        <taxon>Eukaryota</taxon>
        <taxon>Fungi</taxon>
        <taxon>Dikarya</taxon>
        <taxon>Basidiomycota</taxon>
        <taxon>Agaricomycotina</taxon>
        <taxon>Dacrymycetes</taxon>
        <taxon>Dacrymycetales</taxon>
        <taxon>Dacrymycetaceae</taxon>
        <taxon>Calocera</taxon>
    </lineage>
</organism>
<dbReference type="PROSITE" id="PS01136">
    <property type="entry name" value="UPF0034"/>
    <property type="match status" value="1"/>
</dbReference>
<dbReference type="GO" id="GO:0102267">
    <property type="term" value="F:tRNA-dihydrouridine20b synthase activity"/>
    <property type="evidence" value="ECO:0007669"/>
    <property type="project" value="RHEA"/>
</dbReference>
<dbReference type="GO" id="GO:0006397">
    <property type="term" value="P:mRNA processing"/>
    <property type="evidence" value="ECO:0007669"/>
    <property type="project" value="UniProtKB-KW"/>
</dbReference>
<evidence type="ECO:0000256" key="17">
    <source>
        <dbReference type="PIRSR" id="PIRSR006621-1"/>
    </source>
</evidence>
<comment type="function">
    <text evidence="16">Catalyzes the synthesis of dihydrouridine, a modified base found in the D-loop of most tRNAs.</text>
</comment>
<dbReference type="EMBL" id="KV417279">
    <property type="protein sequence ID" value="KZO97474.1"/>
    <property type="molecule type" value="Genomic_DNA"/>
</dbReference>
<keyword evidence="7 16" id="KW-0560">Oxidoreductase</keyword>
<feature type="binding site" evidence="18">
    <location>
        <position position="221"/>
    </location>
    <ligand>
        <name>FMN</name>
        <dbReference type="ChEBI" id="CHEBI:58210"/>
    </ligand>
</feature>
<evidence type="ECO:0000256" key="10">
    <source>
        <dbReference type="ARBA" id="ARBA00049447"/>
    </source>
</evidence>
<dbReference type="FunFam" id="3.20.20.70:FF:000159">
    <property type="entry name" value="tRNA-dihydrouridine synthase 4"/>
    <property type="match status" value="1"/>
</dbReference>
<dbReference type="Proteomes" id="UP000076738">
    <property type="component" value="Unassembled WGS sequence"/>
</dbReference>
<dbReference type="OrthoDB" id="9977870at2759"/>
<dbReference type="InterPro" id="IPR018517">
    <property type="entry name" value="tRNA_hU_synthase_CS"/>
</dbReference>
<accession>A0A167N973</accession>
<keyword evidence="8" id="KW-0520">NAD</keyword>
<evidence type="ECO:0000256" key="11">
    <source>
        <dbReference type="ARBA" id="ARBA00050434"/>
    </source>
</evidence>
<evidence type="ECO:0000313" key="21">
    <source>
        <dbReference type="Proteomes" id="UP000076738"/>
    </source>
</evidence>
<feature type="binding site" evidence="18">
    <location>
        <begin position="43"/>
        <end position="45"/>
    </location>
    <ligand>
        <name>FMN</name>
        <dbReference type="ChEBI" id="CHEBI:58210"/>
    </ligand>
</feature>
<keyword evidence="5 16" id="KW-0819">tRNA processing</keyword>
<comment type="similarity">
    <text evidence="15">Belongs to the Dus family. Dus4 subfamily.</text>
</comment>
<evidence type="ECO:0000256" key="5">
    <source>
        <dbReference type="ARBA" id="ARBA00022694"/>
    </source>
</evidence>
<evidence type="ECO:0000256" key="6">
    <source>
        <dbReference type="ARBA" id="ARBA00022857"/>
    </source>
</evidence>
<evidence type="ECO:0000256" key="8">
    <source>
        <dbReference type="ARBA" id="ARBA00023027"/>
    </source>
</evidence>
<keyword evidence="3 16" id="KW-0288">FMN</keyword>
<dbReference type="Gene3D" id="3.20.20.70">
    <property type="entry name" value="Aldolase class I"/>
    <property type="match status" value="1"/>
</dbReference>
<dbReference type="GO" id="GO:0050660">
    <property type="term" value="F:flavin adenine dinucleotide binding"/>
    <property type="evidence" value="ECO:0007669"/>
    <property type="project" value="InterPro"/>
</dbReference>
<dbReference type="SUPFAM" id="SSF51395">
    <property type="entry name" value="FMN-linked oxidoreductases"/>
    <property type="match status" value="1"/>
</dbReference>
<dbReference type="Pfam" id="PF01207">
    <property type="entry name" value="Dus"/>
    <property type="match status" value="1"/>
</dbReference>
<keyword evidence="2 16" id="KW-0285">Flavoprotein</keyword>
<evidence type="ECO:0000256" key="12">
    <source>
        <dbReference type="ARBA" id="ARBA00051779"/>
    </source>
</evidence>
<dbReference type="GO" id="GO:0102266">
    <property type="term" value="F:tRNA-dihydrouridine20a synthase activity"/>
    <property type="evidence" value="ECO:0007669"/>
    <property type="project" value="UniProtKB-EC"/>
</dbReference>
<dbReference type="GO" id="GO:0106414">
    <property type="term" value="F:mRNA dihydrouridine synthase activity"/>
    <property type="evidence" value="ECO:0007669"/>
    <property type="project" value="RHEA"/>
</dbReference>
<evidence type="ECO:0000256" key="1">
    <source>
        <dbReference type="ARBA" id="ARBA00001917"/>
    </source>
</evidence>
<evidence type="ECO:0000256" key="13">
    <source>
        <dbReference type="ARBA" id="ARBA00051932"/>
    </source>
</evidence>
<comment type="catalytic activity">
    <reaction evidence="9">
        <text>a 5,6-dihydrouridine in mRNA + NAD(+) = a uridine in mRNA + NADH + H(+)</text>
        <dbReference type="Rhea" id="RHEA:69851"/>
        <dbReference type="Rhea" id="RHEA-COMP:14658"/>
        <dbReference type="Rhea" id="RHEA-COMP:17789"/>
        <dbReference type="ChEBI" id="CHEBI:15378"/>
        <dbReference type="ChEBI" id="CHEBI:57540"/>
        <dbReference type="ChEBI" id="CHEBI:57945"/>
        <dbReference type="ChEBI" id="CHEBI:65315"/>
        <dbReference type="ChEBI" id="CHEBI:74443"/>
    </reaction>
    <physiologicalReaction direction="right-to-left" evidence="9">
        <dbReference type="Rhea" id="RHEA:69853"/>
    </physiologicalReaction>
</comment>
<dbReference type="CDD" id="cd02801">
    <property type="entry name" value="DUS_like_FMN"/>
    <property type="match status" value="1"/>
</dbReference>
<dbReference type="PANTHER" id="PTHR11082">
    <property type="entry name" value="TRNA-DIHYDROURIDINE SYNTHASE"/>
    <property type="match status" value="1"/>
</dbReference>
<evidence type="ECO:0000256" key="15">
    <source>
        <dbReference type="ARBA" id="ARBA00060741"/>
    </source>
</evidence>
<evidence type="ECO:0000256" key="9">
    <source>
        <dbReference type="ARBA" id="ARBA00048342"/>
    </source>
</evidence>
<dbReference type="AlphaFoldDB" id="A0A167N973"/>
<evidence type="ECO:0000256" key="3">
    <source>
        <dbReference type="ARBA" id="ARBA00022643"/>
    </source>
</evidence>
<evidence type="ECO:0000256" key="18">
    <source>
        <dbReference type="PIRSR" id="PIRSR006621-2"/>
    </source>
</evidence>
<sequence>MPSKLRSCCRRRCSASSRRSTSLVRKRPSPLLLRAHPSSLPAPMVRYSKLPFRYLVSLYDVHITHTPMILAKEFSRSSAARAGDFSTSLSERGTFLLSDHSSSPSRDTSGKHHRLIRGALIAQFAASSPQHMADATELISPYVDGVDLNCGCPQSWAYAEHVGSWLLRNPQVVRDIIRATKDRVGWSFPVSVKIRIDDQLGRTEQLVQTAIHAGADYITVHGRTRHQASTQPVNLPGIRFAVEAARREVPVVANGDAWSAEEVAKIRKETGVKGVMSARGLLANPALFSGYASTPPAAVTRFVQIAGDYGGLPFALFHRHVAYMLEEGFGKAEKAYFNALTSHAGVLDYLESRGLDLR</sequence>
<protein>
    <recommendedName>
        <fullName evidence="16">tRNA-dihydrouridine synthase</fullName>
        <ecNumber evidence="16">1.3.1.-</ecNumber>
    </recommendedName>
</protein>
<dbReference type="PIRSF" id="PIRSF006621">
    <property type="entry name" value="Dus"/>
    <property type="match status" value="1"/>
</dbReference>
<comment type="catalytic activity">
    <reaction evidence="12">
        <text>5,6-dihydrouridine(20a) in tRNA + NAD(+) = uridine(20a) in tRNA + NADH + H(+)</text>
        <dbReference type="Rhea" id="RHEA:53348"/>
        <dbReference type="Rhea" id="RHEA-COMP:13535"/>
        <dbReference type="Rhea" id="RHEA-COMP:13536"/>
        <dbReference type="ChEBI" id="CHEBI:15378"/>
        <dbReference type="ChEBI" id="CHEBI:57540"/>
        <dbReference type="ChEBI" id="CHEBI:57945"/>
        <dbReference type="ChEBI" id="CHEBI:65315"/>
        <dbReference type="ChEBI" id="CHEBI:74443"/>
        <dbReference type="EC" id="1.3.1.90"/>
    </reaction>
    <physiologicalReaction direction="right-to-left" evidence="12">
        <dbReference type="Rhea" id="RHEA:53350"/>
    </physiologicalReaction>
</comment>
<evidence type="ECO:0000259" key="19">
    <source>
        <dbReference type="Pfam" id="PF01207"/>
    </source>
</evidence>
<feature type="domain" description="DUS-like FMN-binding" evidence="19">
    <location>
        <begin position="42"/>
        <end position="328"/>
    </location>
</feature>
<dbReference type="InterPro" id="IPR001269">
    <property type="entry name" value="DUS_fam"/>
</dbReference>
<evidence type="ECO:0000256" key="4">
    <source>
        <dbReference type="ARBA" id="ARBA00022664"/>
    </source>
</evidence>
<proteinExistence type="inferred from homology"/>
<feature type="binding site" evidence="18">
    <location>
        <begin position="278"/>
        <end position="279"/>
    </location>
    <ligand>
        <name>FMN</name>
        <dbReference type="ChEBI" id="CHEBI:58210"/>
    </ligand>
</feature>
<dbReference type="STRING" id="1330018.A0A167N973"/>
<evidence type="ECO:0000313" key="20">
    <source>
        <dbReference type="EMBL" id="KZO97474.1"/>
    </source>
</evidence>
<comment type="catalytic activity">
    <reaction evidence="10">
        <text>a 5,6-dihydrouridine in mRNA + NADP(+) = a uridine in mRNA + NADPH + H(+)</text>
        <dbReference type="Rhea" id="RHEA:69855"/>
        <dbReference type="Rhea" id="RHEA-COMP:14658"/>
        <dbReference type="Rhea" id="RHEA-COMP:17789"/>
        <dbReference type="ChEBI" id="CHEBI:15378"/>
        <dbReference type="ChEBI" id="CHEBI:57783"/>
        <dbReference type="ChEBI" id="CHEBI:58349"/>
        <dbReference type="ChEBI" id="CHEBI:65315"/>
        <dbReference type="ChEBI" id="CHEBI:74443"/>
    </reaction>
    <physiologicalReaction direction="right-to-left" evidence="10">
        <dbReference type="Rhea" id="RHEA:69857"/>
    </physiologicalReaction>
</comment>
<reference evidence="20 21" key="1">
    <citation type="journal article" date="2016" name="Mol. Biol. Evol.">
        <title>Comparative Genomics of Early-Diverging Mushroom-Forming Fungi Provides Insights into the Origins of Lignocellulose Decay Capabilities.</title>
        <authorList>
            <person name="Nagy L.G."/>
            <person name="Riley R."/>
            <person name="Tritt A."/>
            <person name="Adam C."/>
            <person name="Daum C."/>
            <person name="Floudas D."/>
            <person name="Sun H."/>
            <person name="Yadav J.S."/>
            <person name="Pangilinan J."/>
            <person name="Larsson K.H."/>
            <person name="Matsuura K."/>
            <person name="Barry K."/>
            <person name="Labutti K."/>
            <person name="Kuo R."/>
            <person name="Ohm R.A."/>
            <person name="Bhattacharya S.S."/>
            <person name="Shirouzu T."/>
            <person name="Yoshinaga Y."/>
            <person name="Martin F.M."/>
            <person name="Grigoriev I.V."/>
            <person name="Hibbett D.S."/>
        </authorList>
    </citation>
    <scope>NUCLEOTIDE SEQUENCE [LARGE SCALE GENOMIC DNA]</scope>
    <source>
        <strain evidence="20 21">TUFC12733</strain>
    </source>
</reference>
<dbReference type="InterPro" id="IPR013785">
    <property type="entry name" value="Aldolase_TIM"/>
</dbReference>
<feature type="active site" description="Proton donor" evidence="17">
    <location>
        <position position="152"/>
    </location>
</feature>
<keyword evidence="21" id="KW-1185">Reference proteome</keyword>
<comment type="catalytic activity">
    <reaction evidence="13">
        <text>5,6-dihydrouridine(20b) in tRNA + NAD(+) = uridine(20b) in tRNA + NADH + H(+)</text>
        <dbReference type="Rhea" id="RHEA:53352"/>
        <dbReference type="Rhea" id="RHEA-COMP:13537"/>
        <dbReference type="Rhea" id="RHEA-COMP:13538"/>
        <dbReference type="ChEBI" id="CHEBI:15378"/>
        <dbReference type="ChEBI" id="CHEBI:57540"/>
        <dbReference type="ChEBI" id="CHEBI:57945"/>
        <dbReference type="ChEBI" id="CHEBI:65315"/>
        <dbReference type="ChEBI" id="CHEBI:74443"/>
        <dbReference type="EC" id="1.3.1.90"/>
    </reaction>
    <physiologicalReaction direction="right-to-left" evidence="13">
        <dbReference type="Rhea" id="RHEA:53354"/>
    </physiologicalReaction>
</comment>
<feature type="binding site" evidence="18">
    <location>
        <position position="123"/>
    </location>
    <ligand>
        <name>FMN</name>
        <dbReference type="ChEBI" id="CHEBI:58210"/>
    </ligand>
</feature>
<evidence type="ECO:0000256" key="2">
    <source>
        <dbReference type="ARBA" id="ARBA00022630"/>
    </source>
</evidence>
<keyword evidence="4" id="KW-0507">mRNA processing</keyword>
<evidence type="ECO:0000256" key="16">
    <source>
        <dbReference type="PIRNR" id="PIRNR006621"/>
    </source>
</evidence>
<keyword evidence="18" id="KW-0547">Nucleotide-binding</keyword>
<comment type="cofactor">
    <cofactor evidence="1 16 18">
        <name>FMN</name>
        <dbReference type="ChEBI" id="CHEBI:58210"/>
    </cofactor>
</comment>